<dbReference type="InterPro" id="IPR036390">
    <property type="entry name" value="WH_DNA-bd_sf"/>
</dbReference>
<keyword evidence="3 5" id="KW-0159">Chromosome partition</keyword>
<dbReference type="GO" id="GO:0006260">
    <property type="term" value="P:DNA replication"/>
    <property type="evidence" value="ECO:0007669"/>
    <property type="project" value="UniProtKB-UniRule"/>
</dbReference>
<dbReference type="PIRSF" id="PIRSF019345">
    <property type="entry name" value="ScpB"/>
    <property type="match status" value="1"/>
</dbReference>
<dbReference type="PANTHER" id="PTHR34298:SF2">
    <property type="entry name" value="SEGREGATION AND CONDENSATION PROTEIN B"/>
    <property type="match status" value="1"/>
</dbReference>
<evidence type="ECO:0000256" key="1">
    <source>
        <dbReference type="ARBA" id="ARBA00022490"/>
    </source>
</evidence>
<dbReference type="STRING" id="1123281.SAMN02745180_01758"/>
<evidence type="ECO:0000256" key="2">
    <source>
        <dbReference type="ARBA" id="ARBA00022618"/>
    </source>
</evidence>
<keyword evidence="7" id="KW-1185">Reference proteome</keyword>
<dbReference type="GO" id="GO:0051304">
    <property type="term" value="P:chromosome separation"/>
    <property type="evidence" value="ECO:0007669"/>
    <property type="project" value="InterPro"/>
</dbReference>
<comment type="subunit">
    <text evidence="5">Homodimer. Homodimerization may be required to stabilize the binding of ScpA to the Smc head domains. Component of a cohesin-like complex composed of ScpA, ScpB and the Smc homodimer, in which ScpA and ScpB bind to the head domain of Smc. The presence of the three proteins is required for the association of the complex with DNA.</text>
</comment>
<reference evidence="6 7" key="1">
    <citation type="submission" date="2016-11" db="EMBL/GenBank/DDBJ databases">
        <authorList>
            <person name="Jaros S."/>
            <person name="Januszkiewicz K."/>
            <person name="Wedrychowicz H."/>
        </authorList>
    </citation>
    <scope>NUCLEOTIDE SEQUENCE [LARGE SCALE GENOMIC DNA]</scope>
    <source>
        <strain evidence="6 7">DSM 13106</strain>
    </source>
</reference>
<dbReference type="InterPro" id="IPR036388">
    <property type="entry name" value="WH-like_DNA-bd_sf"/>
</dbReference>
<dbReference type="PANTHER" id="PTHR34298">
    <property type="entry name" value="SEGREGATION AND CONDENSATION PROTEIN B"/>
    <property type="match status" value="1"/>
</dbReference>
<evidence type="ECO:0000256" key="4">
    <source>
        <dbReference type="ARBA" id="ARBA00023306"/>
    </source>
</evidence>
<sequence length="178" mass="20775">MDEKEMKSVIEALLFIWGDPLSLKDISTIVELDNKETQKLLQEMMDEFNFERRGIRIIQIDDSYQMSTRPEHFEWIKKLYNPKSNKNLSNAALETLSIIAYRQPITKSEIEIIRGVRCDKAIDTLLEKSLIEEQGRLERTGRPIIYGTTTEFLKYFGLKNLDDLPSLEKLDIDTGEEK</sequence>
<keyword evidence="2 5" id="KW-0132">Cell division</keyword>
<dbReference type="Pfam" id="PF04079">
    <property type="entry name" value="SMC_ScpB"/>
    <property type="match status" value="1"/>
</dbReference>
<dbReference type="GO" id="GO:0051301">
    <property type="term" value="P:cell division"/>
    <property type="evidence" value="ECO:0007669"/>
    <property type="project" value="UniProtKB-KW"/>
</dbReference>
<name>A0A1M5XPG0_9FIRM</name>
<dbReference type="AlphaFoldDB" id="A0A1M5XPG0"/>
<dbReference type="OrthoDB" id="9806226at2"/>
<keyword evidence="4 5" id="KW-0131">Cell cycle</keyword>
<dbReference type="Gene3D" id="1.10.10.10">
    <property type="entry name" value="Winged helix-like DNA-binding domain superfamily/Winged helix DNA-binding domain"/>
    <property type="match status" value="2"/>
</dbReference>
<comment type="subcellular location">
    <subcellularLocation>
        <location evidence="5">Cytoplasm</location>
    </subcellularLocation>
    <text evidence="5">Associated with two foci at the outer edges of the nucleoid region in young cells, and at four foci within both cell halves in older cells.</text>
</comment>
<evidence type="ECO:0000256" key="5">
    <source>
        <dbReference type="HAMAP-Rule" id="MF_01804"/>
    </source>
</evidence>
<evidence type="ECO:0000256" key="3">
    <source>
        <dbReference type="ARBA" id="ARBA00022829"/>
    </source>
</evidence>
<protein>
    <recommendedName>
        <fullName evidence="5">Segregation and condensation protein B</fullName>
    </recommendedName>
</protein>
<accession>A0A1M5XPG0</accession>
<dbReference type="EMBL" id="FQXR01000007">
    <property type="protein sequence ID" value="SHI01163.1"/>
    <property type="molecule type" value="Genomic_DNA"/>
</dbReference>
<dbReference type="SUPFAM" id="SSF46785">
    <property type="entry name" value="Winged helix' DNA-binding domain"/>
    <property type="match status" value="2"/>
</dbReference>
<dbReference type="Proteomes" id="UP000184389">
    <property type="component" value="Unassembled WGS sequence"/>
</dbReference>
<organism evidence="6 7">
    <name type="scientific">Sporanaerobacter acetigenes DSM 13106</name>
    <dbReference type="NCBI Taxonomy" id="1123281"/>
    <lineage>
        <taxon>Bacteria</taxon>
        <taxon>Bacillati</taxon>
        <taxon>Bacillota</taxon>
        <taxon>Tissierellia</taxon>
        <taxon>Tissierellales</taxon>
        <taxon>Sporanaerobacteraceae</taxon>
        <taxon>Sporanaerobacter</taxon>
    </lineage>
</organism>
<gene>
    <name evidence="5" type="primary">scpB</name>
    <name evidence="6" type="ORF">SAMN02745180_01758</name>
</gene>
<dbReference type="NCBIfam" id="TIGR00281">
    <property type="entry name" value="SMC-Scp complex subunit ScpB"/>
    <property type="match status" value="1"/>
</dbReference>
<dbReference type="InterPro" id="IPR005234">
    <property type="entry name" value="ScpB_csome_segregation"/>
</dbReference>
<comment type="similarity">
    <text evidence="5">Belongs to the ScpB family.</text>
</comment>
<proteinExistence type="inferred from homology"/>
<dbReference type="HAMAP" id="MF_01804">
    <property type="entry name" value="ScpB"/>
    <property type="match status" value="1"/>
</dbReference>
<keyword evidence="1 5" id="KW-0963">Cytoplasm</keyword>
<comment type="function">
    <text evidence="5">Participates in chromosomal partition during cell division. May act via the formation of a condensin-like complex containing Smc and ScpA that pull DNA away from mid-cell into both cell halves.</text>
</comment>
<evidence type="ECO:0000313" key="6">
    <source>
        <dbReference type="EMBL" id="SHI01163.1"/>
    </source>
</evidence>
<evidence type="ECO:0000313" key="7">
    <source>
        <dbReference type="Proteomes" id="UP000184389"/>
    </source>
</evidence>
<dbReference type="RefSeq" id="WP_072744424.1">
    <property type="nucleotide sequence ID" value="NZ_FQXR01000007.1"/>
</dbReference>
<dbReference type="GO" id="GO:0005737">
    <property type="term" value="C:cytoplasm"/>
    <property type="evidence" value="ECO:0007669"/>
    <property type="project" value="UniProtKB-SubCell"/>
</dbReference>